<evidence type="ECO:0000313" key="2">
    <source>
        <dbReference type="EMBL" id="PZM13740.1"/>
    </source>
</evidence>
<gene>
    <name evidence="2" type="ORF">CPY51_12735</name>
</gene>
<reference evidence="2 3" key="1">
    <citation type="journal article" date="2018" name="Sci. Rep.">
        <title>Rhizobium tumorigenes sp. nov., a novel plant tumorigenic bacterium isolated from cane gall tumors on thornless blackberry.</title>
        <authorList>
            <person name="Kuzmanovi N."/>
            <person name="Smalla K."/>
            <person name="Gronow S."/>
            <person name="PuBawska J."/>
        </authorList>
    </citation>
    <scope>NUCLEOTIDE SEQUENCE [LARGE SCALE GENOMIC DNA]</scope>
    <source>
        <strain evidence="2 3">CCBAU 85046</strain>
    </source>
</reference>
<dbReference type="Pfam" id="PF10067">
    <property type="entry name" value="DUF2306"/>
    <property type="match status" value="1"/>
</dbReference>
<organism evidence="2 3">
    <name type="scientific">Rhizobium tubonense</name>
    <dbReference type="NCBI Taxonomy" id="484088"/>
    <lineage>
        <taxon>Bacteria</taxon>
        <taxon>Pseudomonadati</taxon>
        <taxon>Pseudomonadota</taxon>
        <taxon>Alphaproteobacteria</taxon>
        <taxon>Hyphomicrobiales</taxon>
        <taxon>Rhizobiaceae</taxon>
        <taxon>Rhizobium/Agrobacterium group</taxon>
        <taxon>Rhizobium</taxon>
    </lineage>
</organism>
<dbReference type="OrthoDB" id="9815686at2"/>
<dbReference type="Proteomes" id="UP000248925">
    <property type="component" value="Unassembled WGS sequence"/>
</dbReference>
<feature type="transmembrane region" description="Helical" evidence="1">
    <location>
        <begin position="12"/>
        <end position="32"/>
    </location>
</feature>
<protein>
    <recommendedName>
        <fullName evidence="4">DUF2306 domain-containing protein</fullName>
    </recommendedName>
</protein>
<feature type="transmembrane region" description="Helical" evidence="1">
    <location>
        <begin position="103"/>
        <end position="123"/>
    </location>
</feature>
<dbReference type="EMBL" id="PCDP01000035">
    <property type="protein sequence ID" value="PZM13740.1"/>
    <property type="molecule type" value="Genomic_DNA"/>
</dbReference>
<sequence length="163" mass="18283">MTLEPLLDASLAIKIHVMAVVPAAVLGAYLLLRRKGTPVHRLLGKIWLALMVITALSSFFIHELNMFYRFSPIHLLSIYVLYASWQAYSAARRHDIERHRKTVTGLYFGGIGIAGLFTLIPGRIMNKVVFSGGEILPIVILCVIVGFVVWLAWSRGRAQRQLI</sequence>
<evidence type="ECO:0008006" key="4">
    <source>
        <dbReference type="Google" id="ProtNLM"/>
    </source>
</evidence>
<feature type="transmembrane region" description="Helical" evidence="1">
    <location>
        <begin position="135"/>
        <end position="153"/>
    </location>
</feature>
<keyword evidence="1" id="KW-1133">Transmembrane helix</keyword>
<evidence type="ECO:0000256" key="1">
    <source>
        <dbReference type="SAM" id="Phobius"/>
    </source>
</evidence>
<keyword evidence="1" id="KW-0472">Membrane</keyword>
<evidence type="ECO:0000313" key="3">
    <source>
        <dbReference type="Proteomes" id="UP000248925"/>
    </source>
</evidence>
<feature type="transmembrane region" description="Helical" evidence="1">
    <location>
        <begin position="44"/>
        <end position="61"/>
    </location>
</feature>
<dbReference type="AlphaFoldDB" id="A0A2W4ETR9"/>
<proteinExistence type="predicted"/>
<keyword evidence="3" id="KW-1185">Reference proteome</keyword>
<comment type="caution">
    <text evidence="2">The sequence shown here is derived from an EMBL/GenBank/DDBJ whole genome shotgun (WGS) entry which is preliminary data.</text>
</comment>
<name>A0A2W4ETR9_9HYPH</name>
<keyword evidence="1" id="KW-0812">Transmembrane</keyword>
<dbReference type="InterPro" id="IPR018750">
    <property type="entry name" value="DUF2306_membrane"/>
</dbReference>
<dbReference type="RefSeq" id="WP_111160590.1">
    <property type="nucleotide sequence ID" value="NZ_PCDP01000035.1"/>
</dbReference>
<accession>A0A2W4ETR9</accession>